<dbReference type="EMBL" id="JAWNGG020000283">
    <property type="protein sequence ID" value="KAK9295128.1"/>
    <property type="molecule type" value="Genomic_DNA"/>
</dbReference>
<feature type="compositionally biased region" description="Basic and acidic residues" evidence="1">
    <location>
        <begin position="39"/>
        <end position="50"/>
    </location>
</feature>
<organism evidence="2 3">
    <name type="scientific">Tetragonisca angustula</name>
    <dbReference type="NCBI Taxonomy" id="166442"/>
    <lineage>
        <taxon>Eukaryota</taxon>
        <taxon>Metazoa</taxon>
        <taxon>Ecdysozoa</taxon>
        <taxon>Arthropoda</taxon>
        <taxon>Hexapoda</taxon>
        <taxon>Insecta</taxon>
        <taxon>Pterygota</taxon>
        <taxon>Neoptera</taxon>
        <taxon>Endopterygota</taxon>
        <taxon>Hymenoptera</taxon>
        <taxon>Apocrita</taxon>
        <taxon>Aculeata</taxon>
        <taxon>Apoidea</taxon>
        <taxon>Anthophila</taxon>
        <taxon>Apidae</taxon>
        <taxon>Tetragonisca</taxon>
    </lineage>
</organism>
<feature type="compositionally biased region" description="Polar residues" evidence="1">
    <location>
        <begin position="53"/>
        <end position="69"/>
    </location>
</feature>
<dbReference type="Proteomes" id="UP001432146">
    <property type="component" value="Unassembled WGS sequence"/>
</dbReference>
<reference evidence="2 3" key="1">
    <citation type="submission" date="2024-05" db="EMBL/GenBank/DDBJ databases">
        <title>The nuclear and mitochondrial genome assemblies of Tetragonisca angustula (Apidae: Meliponini), a tiny yet remarkable pollinator in the Neotropics.</title>
        <authorList>
            <person name="Ferrari R."/>
            <person name="Ricardo P.C."/>
            <person name="Dias F.C."/>
            <person name="Araujo N.S."/>
            <person name="Soares D.O."/>
            <person name="Zhou Q.-S."/>
            <person name="Zhu C.-D."/>
            <person name="Coutinho L."/>
            <person name="Airas M.C."/>
            <person name="Batista T.M."/>
        </authorList>
    </citation>
    <scope>NUCLEOTIDE SEQUENCE [LARGE SCALE GENOMIC DNA]</scope>
    <source>
        <strain evidence="2">ASF017062</strain>
        <tissue evidence="2">Abdomen</tissue>
    </source>
</reference>
<evidence type="ECO:0000256" key="1">
    <source>
        <dbReference type="SAM" id="MobiDB-lite"/>
    </source>
</evidence>
<name>A0AAW0ZBT9_9HYME</name>
<protein>
    <submittedName>
        <fullName evidence="2">Uncharacterized protein</fullName>
    </submittedName>
</protein>
<keyword evidence="3" id="KW-1185">Reference proteome</keyword>
<sequence>MTLMHDRESDPRIAARYELDWSSTGAPHALGNIKRIQHSEDREEPFETHANELCSTSKDNNLRRNNVPSLVNDRQGATDNDSNDFETVFLLW</sequence>
<dbReference type="AlphaFoldDB" id="A0AAW0ZBT9"/>
<accession>A0AAW0ZBT9</accession>
<evidence type="ECO:0000313" key="3">
    <source>
        <dbReference type="Proteomes" id="UP001432146"/>
    </source>
</evidence>
<proteinExistence type="predicted"/>
<feature type="region of interest" description="Disordered" evidence="1">
    <location>
        <begin position="39"/>
        <end position="80"/>
    </location>
</feature>
<evidence type="ECO:0000313" key="2">
    <source>
        <dbReference type="EMBL" id="KAK9295128.1"/>
    </source>
</evidence>
<comment type="caution">
    <text evidence="2">The sequence shown here is derived from an EMBL/GenBank/DDBJ whole genome shotgun (WGS) entry which is preliminary data.</text>
</comment>
<gene>
    <name evidence="2" type="ORF">QLX08_010462</name>
</gene>